<name>S4YSX5_SERPL</name>
<dbReference type="KEGG" id="sry:M621_23075"/>
<dbReference type="EMBL" id="CP006566">
    <property type="protein sequence ID" value="AGP47395.1"/>
    <property type="molecule type" value="Genomic_DNA"/>
</dbReference>
<dbReference type="Pfam" id="PF05930">
    <property type="entry name" value="Phage_AlpA"/>
    <property type="match status" value="1"/>
</dbReference>
<sequence length="117" mass="13443">MTHVNEIGLMKMATAECNFERLIDMKQAMQLTTLSRQTILDMEARGTFPERRQITEGRYGWRLTDIANWINNIPLKSDFYGVDGIGEAAYVQSDECLRLKMERVQRNARNGNSELVG</sequence>
<proteinExistence type="predicted"/>
<dbReference type="InterPro" id="IPR010260">
    <property type="entry name" value="AlpA"/>
</dbReference>
<reference evidence="1 2" key="1">
    <citation type="journal article" date="2013" name="Genome Announc.">
        <title>Genome Sequence of Serratia plymuthica Strain S13, an Endophyte with Germination- and Plant-Growth-Promoting Activity from the Flower of Styrian Oil Pumpkin.</title>
        <authorList>
            <person name="Muller H."/>
            <person name="Furnkranz M."/>
            <person name="Grube M."/>
            <person name="Berg G."/>
        </authorList>
    </citation>
    <scope>NUCLEOTIDE SEQUENCE [LARGE SCALE GENOMIC DNA]</scope>
    <source>
        <strain evidence="1">S13</strain>
    </source>
</reference>
<accession>S4YSX5</accession>
<dbReference type="HOGENOM" id="CLU_2117301_0_0_6"/>
<evidence type="ECO:0000313" key="1">
    <source>
        <dbReference type="EMBL" id="AGP47395.1"/>
    </source>
</evidence>
<protein>
    <recommendedName>
        <fullName evidence="3">AlpA family transcriptional regulator</fullName>
    </recommendedName>
</protein>
<dbReference type="Proteomes" id="UP000014900">
    <property type="component" value="Chromosome"/>
</dbReference>
<dbReference type="RefSeq" id="WP_020439882.1">
    <property type="nucleotide sequence ID" value="NC_021659.1"/>
</dbReference>
<gene>
    <name evidence="1" type="ORF">M621_23075</name>
</gene>
<dbReference type="Gene3D" id="1.10.238.160">
    <property type="match status" value="1"/>
</dbReference>
<evidence type="ECO:0000313" key="2">
    <source>
        <dbReference type="Proteomes" id="UP000014900"/>
    </source>
</evidence>
<organism evidence="1 2">
    <name type="scientific">Serratia plymuthica S13</name>
    <dbReference type="NCBI Taxonomy" id="1348660"/>
    <lineage>
        <taxon>Bacteria</taxon>
        <taxon>Pseudomonadati</taxon>
        <taxon>Pseudomonadota</taxon>
        <taxon>Gammaproteobacteria</taxon>
        <taxon>Enterobacterales</taxon>
        <taxon>Yersiniaceae</taxon>
        <taxon>Serratia</taxon>
    </lineage>
</organism>
<dbReference type="AlphaFoldDB" id="S4YSX5"/>
<evidence type="ECO:0008006" key="3">
    <source>
        <dbReference type="Google" id="ProtNLM"/>
    </source>
</evidence>